<evidence type="ECO:0000256" key="5">
    <source>
        <dbReference type="ARBA" id="ARBA00023180"/>
    </source>
</evidence>
<dbReference type="InterPro" id="IPR051022">
    <property type="entry name" value="Notch_Cell-Fate_Det"/>
</dbReference>
<feature type="domain" description="EGF-like" evidence="7">
    <location>
        <begin position="314"/>
        <end position="350"/>
    </location>
</feature>
<organism evidence="8 9">
    <name type="scientific">Armadillidium nasatum</name>
    <dbReference type="NCBI Taxonomy" id="96803"/>
    <lineage>
        <taxon>Eukaryota</taxon>
        <taxon>Metazoa</taxon>
        <taxon>Ecdysozoa</taxon>
        <taxon>Arthropoda</taxon>
        <taxon>Crustacea</taxon>
        <taxon>Multicrustacea</taxon>
        <taxon>Malacostraca</taxon>
        <taxon>Eumalacostraca</taxon>
        <taxon>Peracarida</taxon>
        <taxon>Isopoda</taxon>
        <taxon>Oniscidea</taxon>
        <taxon>Crinocheta</taxon>
        <taxon>Armadillidiidae</taxon>
        <taxon>Armadillidium</taxon>
    </lineage>
</organism>
<accession>A0A5N5SM03</accession>
<dbReference type="PROSITE" id="PS00022">
    <property type="entry name" value="EGF_1"/>
    <property type="match status" value="2"/>
</dbReference>
<dbReference type="GO" id="GO:0007157">
    <property type="term" value="P:heterophilic cell-cell adhesion via plasma membrane cell adhesion molecules"/>
    <property type="evidence" value="ECO:0007669"/>
    <property type="project" value="TreeGrafter"/>
</dbReference>
<evidence type="ECO:0000256" key="3">
    <source>
        <dbReference type="ARBA" id="ARBA00022737"/>
    </source>
</evidence>
<dbReference type="InterPro" id="IPR018097">
    <property type="entry name" value="EGF_Ca-bd_CS"/>
</dbReference>
<keyword evidence="8" id="KW-0675">Receptor</keyword>
<evidence type="ECO:0000313" key="9">
    <source>
        <dbReference type="Proteomes" id="UP000326759"/>
    </source>
</evidence>
<feature type="disulfide bond" evidence="6">
    <location>
        <begin position="340"/>
        <end position="349"/>
    </location>
</feature>
<dbReference type="FunFam" id="2.10.25.10:FF:000143">
    <property type="entry name" value="Protein crumbs 1"/>
    <property type="match status" value="1"/>
</dbReference>
<keyword evidence="1 6" id="KW-0245">EGF-like domain</keyword>
<comment type="caution">
    <text evidence="6">Lacks conserved residue(s) required for the propagation of feature annotation.</text>
</comment>
<dbReference type="PROSITE" id="PS01186">
    <property type="entry name" value="EGF_2"/>
    <property type="match status" value="2"/>
</dbReference>
<dbReference type="InterPro" id="IPR001881">
    <property type="entry name" value="EGF-like_Ca-bd_dom"/>
</dbReference>
<evidence type="ECO:0000259" key="7">
    <source>
        <dbReference type="PROSITE" id="PS50026"/>
    </source>
</evidence>
<keyword evidence="5" id="KW-0325">Glycoprotein</keyword>
<keyword evidence="2" id="KW-0732">Signal</keyword>
<dbReference type="EMBL" id="SEYY01023090">
    <property type="protein sequence ID" value="KAB7495105.1"/>
    <property type="molecule type" value="Genomic_DNA"/>
</dbReference>
<evidence type="ECO:0000256" key="6">
    <source>
        <dbReference type="PROSITE-ProRule" id="PRU00076"/>
    </source>
</evidence>
<dbReference type="Pfam" id="PF12661">
    <property type="entry name" value="hEGF"/>
    <property type="match status" value="1"/>
</dbReference>
<dbReference type="PANTHER" id="PTHR24049:SF22">
    <property type="entry name" value="DROSOPHILA CRUMBS HOMOLOG"/>
    <property type="match status" value="1"/>
</dbReference>
<dbReference type="InterPro" id="IPR000742">
    <property type="entry name" value="EGF"/>
</dbReference>
<evidence type="ECO:0000313" key="8">
    <source>
        <dbReference type="EMBL" id="KAB7495105.1"/>
    </source>
</evidence>
<keyword evidence="4 6" id="KW-1015">Disulfide bond</keyword>
<dbReference type="InterPro" id="IPR013032">
    <property type="entry name" value="EGF-like_CS"/>
</dbReference>
<name>A0A5N5SM03_9CRUS</name>
<dbReference type="GO" id="GO:0045197">
    <property type="term" value="P:establishment or maintenance of epithelial cell apical/basal polarity"/>
    <property type="evidence" value="ECO:0007669"/>
    <property type="project" value="TreeGrafter"/>
</dbReference>
<evidence type="ECO:0000256" key="1">
    <source>
        <dbReference type="ARBA" id="ARBA00022536"/>
    </source>
</evidence>
<keyword evidence="9" id="KW-1185">Reference proteome</keyword>
<evidence type="ECO:0000256" key="4">
    <source>
        <dbReference type="ARBA" id="ARBA00023157"/>
    </source>
</evidence>
<dbReference type="PROSITE" id="PS50026">
    <property type="entry name" value="EGF_3"/>
    <property type="match status" value="3"/>
</dbReference>
<comment type="caution">
    <text evidence="8">The sequence shown here is derived from an EMBL/GenBank/DDBJ whole genome shotgun (WGS) entry which is preliminary data.</text>
</comment>
<dbReference type="SUPFAM" id="SSF57196">
    <property type="entry name" value="EGF/Laminin"/>
    <property type="match status" value="3"/>
</dbReference>
<dbReference type="Gene3D" id="2.10.25.10">
    <property type="entry name" value="Laminin"/>
    <property type="match status" value="4"/>
</dbReference>
<dbReference type="FunFam" id="2.10.25.10:FF:000100">
    <property type="entry name" value="neurogenic locus notch homolog protein 3"/>
    <property type="match status" value="1"/>
</dbReference>
<dbReference type="SMART" id="SM00179">
    <property type="entry name" value="EGF_CA"/>
    <property type="match status" value="2"/>
</dbReference>
<feature type="domain" description="EGF-like" evidence="7">
    <location>
        <begin position="197"/>
        <end position="233"/>
    </location>
</feature>
<dbReference type="Proteomes" id="UP000326759">
    <property type="component" value="Unassembled WGS sequence"/>
</dbReference>
<dbReference type="CDD" id="cd00054">
    <property type="entry name" value="EGF_CA"/>
    <property type="match status" value="1"/>
</dbReference>
<feature type="disulfide bond" evidence="6">
    <location>
        <begin position="223"/>
        <end position="232"/>
    </location>
</feature>
<gene>
    <name evidence="8" type="primary">Dner_1</name>
    <name evidence="8" type="ORF">Anas_07520</name>
</gene>
<keyword evidence="3" id="KW-0677">Repeat</keyword>
<reference evidence="8 9" key="1">
    <citation type="journal article" date="2019" name="PLoS Biol.">
        <title>Sex chromosomes control vertical transmission of feminizing Wolbachia symbionts in an isopod.</title>
        <authorList>
            <person name="Becking T."/>
            <person name="Chebbi M.A."/>
            <person name="Giraud I."/>
            <person name="Moumen B."/>
            <person name="Laverre T."/>
            <person name="Caubet Y."/>
            <person name="Peccoud J."/>
            <person name="Gilbert C."/>
            <person name="Cordaux R."/>
        </authorList>
    </citation>
    <scope>NUCLEOTIDE SEQUENCE [LARGE SCALE GENOMIC DNA]</scope>
    <source>
        <strain evidence="8">ANa2</strain>
        <tissue evidence="8">Whole body excluding digestive tract and cuticle</tissue>
    </source>
</reference>
<protein>
    <submittedName>
        <fullName evidence="8">Delta and Notch-like epidermal growth factor-related receptor</fullName>
    </submittedName>
</protein>
<dbReference type="AlphaFoldDB" id="A0A5N5SM03"/>
<dbReference type="GO" id="GO:0005886">
    <property type="term" value="C:plasma membrane"/>
    <property type="evidence" value="ECO:0007669"/>
    <property type="project" value="TreeGrafter"/>
</dbReference>
<dbReference type="PRINTS" id="PR00010">
    <property type="entry name" value="EGFBLOOD"/>
</dbReference>
<dbReference type="PROSITE" id="PS01187">
    <property type="entry name" value="EGF_CA"/>
    <property type="match status" value="1"/>
</dbReference>
<feature type="domain" description="EGF-like" evidence="7">
    <location>
        <begin position="126"/>
        <end position="168"/>
    </location>
</feature>
<dbReference type="Pfam" id="PF00008">
    <property type="entry name" value="EGF"/>
    <property type="match status" value="1"/>
</dbReference>
<dbReference type="SMART" id="SM00181">
    <property type="entry name" value="EGF"/>
    <property type="match status" value="5"/>
</dbReference>
<dbReference type="OrthoDB" id="283575at2759"/>
<dbReference type="PROSITE" id="PS00010">
    <property type="entry name" value="ASX_HYDROXYL"/>
    <property type="match status" value="1"/>
</dbReference>
<dbReference type="GO" id="GO:0032991">
    <property type="term" value="C:protein-containing complex"/>
    <property type="evidence" value="ECO:0007669"/>
    <property type="project" value="TreeGrafter"/>
</dbReference>
<dbReference type="PANTHER" id="PTHR24049">
    <property type="entry name" value="CRUMBS FAMILY MEMBER"/>
    <property type="match status" value="1"/>
</dbReference>
<dbReference type="InterPro" id="IPR000152">
    <property type="entry name" value="EGF-type_Asp/Asn_hydroxyl_site"/>
</dbReference>
<evidence type="ECO:0000256" key="2">
    <source>
        <dbReference type="ARBA" id="ARBA00022729"/>
    </source>
</evidence>
<proteinExistence type="predicted"/>
<dbReference type="GO" id="GO:0005509">
    <property type="term" value="F:calcium ion binding"/>
    <property type="evidence" value="ECO:0007669"/>
    <property type="project" value="InterPro"/>
</dbReference>
<sequence length="353" mass="38990">MKKYYICVTKSEWASCSTREGGQVATSSSDGNNAIINQDILTVGTHYFIGRSSWSSSECFKLKVLVRGIDCGEGSICSGKGICFANSSMVTRNEGYTQMHVWTSTNLKVEYSCGCCRGYSGKHCEERDACVREPCLNAGICVDIVEGHDGDTFQCLCPYVKYYLVYCFKIRVFFKIFHTLLQEERGGGFRGKLCETLSSLCDSNPCQNGGLCEGNHTYYLCRCASGWTGTHCLEKLDTIYSTEEHRYDIADDYEEEFRDEVAGGCANGPCVHGVCVETTAQDFRCFCQPVFATIKTINCIITTEGFGGERCEMEYDECYSNPCPNGGTCVDQIGAYQCLCGPGFTGPNCLTKL</sequence>